<keyword evidence="2" id="KW-0805">Transcription regulation</keyword>
<dbReference type="GO" id="GO:0003677">
    <property type="term" value="F:DNA binding"/>
    <property type="evidence" value="ECO:0007669"/>
    <property type="project" value="UniProtKB-UniRule"/>
</dbReference>
<evidence type="ECO:0000313" key="8">
    <source>
        <dbReference type="Proteomes" id="UP000198582"/>
    </source>
</evidence>
<accession>A0A1H8YFY5</accession>
<evidence type="ECO:0000313" key="7">
    <source>
        <dbReference type="EMBL" id="SEP51124.1"/>
    </source>
</evidence>
<dbReference type="InterPro" id="IPR001647">
    <property type="entry name" value="HTH_TetR"/>
</dbReference>
<feature type="DNA-binding region" description="H-T-H motif" evidence="5">
    <location>
        <begin position="41"/>
        <end position="60"/>
    </location>
</feature>
<proteinExistence type="predicted"/>
<dbReference type="EMBL" id="FOEF01000015">
    <property type="protein sequence ID" value="SEP51124.1"/>
    <property type="molecule type" value="Genomic_DNA"/>
</dbReference>
<dbReference type="Pfam" id="PF13977">
    <property type="entry name" value="TetR_C_6"/>
    <property type="match status" value="1"/>
</dbReference>
<evidence type="ECO:0000256" key="4">
    <source>
        <dbReference type="ARBA" id="ARBA00023163"/>
    </source>
</evidence>
<evidence type="ECO:0000256" key="1">
    <source>
        <dbReference type="ARBA" id="ARBA00022491"/>
    </source>
</evidence>
<evidence type="ECO:0000256" key="5">
    <source>
        <dbReference type="PROSITE-ProRule" id="PRU00335"/>
    </source>
</evidence>
<dbReference type="PROSITE" id="PS50977">
    <property type="entry name" value="HTH_TETR_2"/>
    <property type="match status" value="1"/>
</dbReference>
<dbReference type="Gene3D" id="1.10.357.10">
    <property type="entry name" value="Tetracycline Repressor, domain 2"/>
    <property type="match status" value="1"/>
</dbReference>
<keyword evidence="1" id="KW-0678">Repressor</keyword>
<dbReference type="InterPro" id="IPR036271">
    <property type="entry name" value="Tet_transcr_reg_TetR-rel_C_sf"/>
</dbReference>
<feature type="domain" description="HTH tetR-type" evidence="6">
    <location>
        <begin position="18"/>
        <end position="78"/>
    </location>
</feature>
<keyword evidence="3 5" id="KW-0238">DNA-binding</keyword>
<keyword evidence="8" id="KW-1185">Reference proteome</keyword>
<dbReference type="SUPFAM" id="SSF46689">
    <property type="entry name" value="Homeodomain-like"/>
    <property type="match status" value="1"/>
</dbReference>
<dbReference type="AlphaFoldDB" id="A0A1H8YFY5"/>
<reference evidence="7 8" key="1">
    <citation type="submission" date="2016-10" db="EMBL/GenBank/DDBJ databases">
        <authorList>
            <person name="de Groot N.N."/>
        </authorList>
    </citation>
    <scope>NUCLEOTIDE SEQUENCE [LARGE SCALE GENOMIC DNA]</scope>
    <source>
        <strain evidence="7 8">DSM 44993</strain>
    </source>
</reference>
<protein>
    <submittedName>
        <fullName evidence="7">DNA-binding transcriptional regulator, AcrR family</fullName>
    </submittedName>
</protein>
<dbReference type="STRING" id="394193.SAMN04489732_115153"/>
<dbReference type="PRINTS" id="PR00455">
    <property type="entry name" value="HTHTETR"/>
</dbReference>
<dbReference type="PANTHER" id="PTHR47506">
    <property type="entry name" value="TRANSCRIPTIONAL REGULATORY PROTEIN"/>
    <property type="match status" value="1"/>
</dbReference>
<dbReference type="PANTHER" id="PTHR47506:SF6">
    <property type="entry name" value="HTH-TYPE TRANSCRIPTIONAL REPRESSOR NEMR"/>
    <property type="match status" value="1"/>
</dbReference>
<evidence type="ECO:0000259" key="6">
    <source>
        <dbReference type="PROSITE" id="PS50977"/>
    </source>
</evidence>
<dbReference type="SUPFAM" id="SSF48498">
    <property type="entry name" value="Tetracyclin repressor-like, C-terminal domain"/>
    <property type="match status" value="1"/>
</dbReference>
<dbReference type="RefSeq" id="WP_245787565.1">
    <property type="nucleotide sequence ID" value="NZ_FOEF01000015.1"/>
</dbReference>
<dbReference type="InterPro" id="IPR009057">
    <property type="entry name" value="Homeodomain-like_sf"/>
</dbReference>
<keyword evidence="4" id="KW-0804">Transcription</keyword>
<name>A0A1H8YFY5_9PSEU</name>
<dbReference type="Gene3D" id="1.10.10.60">
    <property type="entry name" value="Homeodomain-like"/>
    <property type="match status" value="1"/>
</dbReference>
<dbReference type="Pfam" id="PF00440">
    <property type="entry name" value="TetR_N"/>
    <property type="match status" value="1"/>
</dbReference>
<dbReference type="Proteomes" id="UP000198582">
    <property type="component" value="Unassembled WGS sequence"/>
</dbReference>
<dbReference type="InterPro" id="IPR039538">
    <property type="entry name" value="BetI_C"/>
</dbReference>
<organism evidence="7 8">
    <name type="scientific">Amycolatopsis saalfeldensis</name>
    <dbReference type="NCBI Taxonomy" id="394193"/>
    <lineage>
        <taxon>Bacteria</taxon>
        <taxon>Bacillati</taxon>
        <taxon>Actinomycetota</taxon>
        <taxon>Actinomycetes</taxon>
        <taxon>Pseudonocardiales</taxon>
        <taxon>Pseudonocardiaceae</taxon>
        <taxon>Amycolatopsis</taxon>
    </lineage>
</organism>
<sequence length="210" mass="23161">MSGEETQPRRLTRAETKARTRALLLDAAAQVFARKGFAGASVDDIAEEAGFTTGALYTHFSSKEEVFVEVFASRSRHRLVEAADIVSDADQSPDETRSAMSRLVVDVADNDVDFALLQAEFWLYAIRRPEFQQHLAGQFRSNRDALTAVLAARAEKRGQGGDAPFEELSTVLLALFQGLVQLRRTDPDLVPESLYGKASHWLFTGLAARS</sequence>
<gene>
    <name evidence="7" type="ORF">SAMN04489732_115153</name>
</gene>
<evidence type="ECO:0000256" key="3">
    <source>
        <dbReference type="ARBA" id="ARBA00023125"/>
    </source>
</evidence>
<evidence type="ECO:0000256" key="2">
    <source>
        <dbReference type="ARBA" id="ARBA00023015"/>
    </source>
</evidence>